<dbReference type="SUPFAM" id="SSF56712">
    <property type="entry name" value="Prokaryotic type I DNA topoisomerase"/>
    <property type="match status" value="1"/>
</dbReference>
<dbReference type="Gene3D" id="2.70.20.10">
    <property type="entry name" value="Topoisomerase I, domain 3"/>
    <property type="match status" value="1"/>
</dbReference>
<feature type="domain" description="Topo IA-type catalytic" evidence="7">
    <location>
        <begin position="135"/>
        <end position="331"/>
    </location>
</feature>
<feature type="domain" description="Toprim" evidence="6">
    <location>
        <begin position="1"/>
        <end position="116"/>
    </location>
</feature>
<dbReference type="PANTHER" id="PTHR42785">
    <property type="entry name" value="DNA TOPOISOMERASE, TYPE IA, CORE"/>
    <property type="match status" value="1"/>
</dbReference>
<accession>A0A2M8DML3</accession>
<dbReference type="InterPro" id="IPR023406">
    <property type="entry name" value="Topo_IA_AS"/>
</dbReference>
<evidence type="ECO:0000313" key="9">
    <source>
        <dbReference type="Proteomes" id="UP000228875"/>
    </source>
</evidence>
<dbReference type="Gene3D" id="1.10.460.10">
    <property type="entry name" value="Topoisomerase I, domain 2"/>
    <property type="match status" value="1"/>
</dbReference>
<dbReference type="PROSITE" id="PS50880">
    <property type="entry name" value="TOPRIM"/>
    <property type="match status" value="1"/>
</dbReference>
<evidence type="ECO:0000256" key="5">
    <source>
        <dbReference type="ARBA" id="ARBA00032877"/>
    </source>
</evidence>
<comment type="caution">
    <text evidence="8">The sequence shown here is derived from an EMBL/GenBank/DDBJ whole genome shotgun (WGS) entry which is preliminary data.</text>
</comment>
<dbReference type="GO" id="GO:0006265">
    <property type="term" value="P:DNA topological change"/>
    <property type="evidence" value="ECO:0007669"/>
    <property type="project" value="InterPro"/>
</dbReference>
<dbReference type="SMART" id="SM00493">
    <property type="entry name" value="TOPRIM"/>
    <property type="match status" value="1"/>
</dbReference>
<gene>
    <name evidence="8" type="ORF">CO077_02110</name>
</gene>
<evidence type="ECO:0000256" key="4">
    <source>
        <dbReference type="ARBA" id="ARBA00032235"/>
    </source>
</evidence>
<organism evidence="8 9">
    <name type="scientific">Candidatus Nealsonbacteria bacterium CG_4_9_14_0_8_um_filter_35_12</name>
    <dbReference type="NCBI Taxonomy" id="1974692"/>
    <lineage>
        <taxon>Bacteria</taxon>
        <taxon>Candidatus Nealsoniibacteriota</taxon>
    </lineage>
</organism>
<dbReference type="PANTHER" id="PTHR42785:SF1">
    <property type="entry name" value="DNA TOPOISOMERASE"/>
    <property type="match status" value="1"/>
</dbReference>
<keyword evidence="1 8" id="KW-0413">Isomerase</keyword>
<dbReference type="GO" id="GO:0003917">
    <property type="term" value="F:DNA topoisomerase type I (single strand cut, ATP-independent) activity"/>
    <property type="evidence" value="ECO:0007669"/>
    <property type="project" value="InterPro"/>
</dbReference>
<reference evidence="9" key="1">
    <citation type="submission" date="2017-09" db="EMBL/GenBank/DDBJ databases">
        <title>Depth-based differentiation of microbial function through sediment-hosted aquifers and enrichment of novel symbionts in the deep terrestrial subsurface.</title>
        <authorList>
            <person name="Probst A.J."/>
            <person name="Ladd B."/>
            <person name="Jarett J.K."/>
            <person name="Geller-Mcgrath D.E."/>
            <person name="Sieber C.M.K."/>
            <person name="Emerson J.B."/>
            <person name="Anantharaman K."/>
            <person name="Thomas B.C."/>
            <person name="Malmstrom R."/>
            <person name="Stieglmeier M."/>
            <person name="Klingl A."/>
            <person name="Woyke T."/>
            <person name="Ryan C.M."/>
            <person name="Banfield J.F."/>
        </authorList>
    </citation>
    <scope>NUCLEOTIDE SEQUENCE [LARGE SCALE GENOMIC DNA]</scope>
</reference>
<dbReference type="InterPro" id="IPR023405">
    <property type="entry name" value="Topo_IA_core_domain"/>
</dbReference>
<evidence type="ECO:0000259" key="7">
    <source>
        <dbReference type="PROSITE" id="PS52039"/>
    </source>
</evidence>
<dbReference type="GO" id="GO:0003677">
    <property type="term" value="F:DNA binding"/>
    <property type="evidence" value="ECO:0007669"/>
    <property type="project" value="InterPro"/>
</dbReference>
<dbReference type="InterPro" id="IPR000380">
    <property type="entry name" value="Topo_IA"/>
</dbReference>
<dbReference type="AlphaFoldDB" id="A0A2M8DML3"/>
<sequence length="331" mass="38048">MQLVIVESPTKSKTISRFLGPEYRVLASYGHIRDLPKSEFGIDVENNFKPKYIVPQKSKKVIKFLKEELQKAGAAILATDEDREGEAIAWHLVQALGLNKIKNEKLKIKNYERIVFHEITKNAIEEALKNPRDIDMNLVNAQQARRILDRIVGYKLSPFLWKKVARGLSAGRVQSVAVRSVVEREKEIENFVPQEYWTITALLKKTQVGPVSVLPRSDLCQFEAILTKKDGETIPKLGIKTRKEADKILKDLKGAEYKVINIEEKEIKRNPLPPFTTSTLQQEAWYRFHFPAKFTMQIAQQLYETGKITYHRTDSLNLSELALFAARKFII</sequence>
<dbReference type="Proteomes" id="UP000228875">
    <property type="component" value="Unassembled WGS sequence"/>
</dbReference>
<proteinExistence type="predicted"/>
<name>A0A2M8DML3_9BACT</name>
<protein>
    <recommendedName>
        <fullName evidence="5">Omega-protein</fullName>
    </recommendedName>
    <alternativeName>
        <fullName evidence="4">Relaxing enzyme</fullName>
    </alternativeName>
    <alternativeName>
        <fullName evidence="2">Swivelase</fullName>
    </alternativeName>
    <alternativeName>
        <fullName evidence="3">Untwisting enzyme</fullName>
    </alternativeName>
</protein>
<dbReference type="InterPro" id="IPR003601">
    <property type="entry name" value="Topo_IA_2"/>
</dbReference>
<dbReference type="Gene3D" id="3.40.50.140">
    <property type="match status" value="1"/>
</dbReference>
<dbReference type="InterPro" id="IPR013497">
    <property type="entry name" value="Topo_IA_cen"/>
</dbReference>
<dbReference type="SMART" id="SM00436">
    <property type="entry name" value="TOP1Bc"/>
    <property type="match status" value="1"/>
</dbReference>
<dbReference type="InterPro" id="IPR013826">
    <property type="entry name" value="Topo_IA_cen_sub3"/>
</dbReference>
<dbReference type="EMBL" id="PFTB01000049">
    <property type="protein sequence ID" value="PJB99369.1"/>
    <property type="molecule type" value="Genomic_DNA"/>
</dbReference>
<evidence type="ECO:0000256" key="2">
    <source>
        <dbReference type="ARBA" id="ARBA00030003"/>
    </source>
</evidence>
<evidence type="ECO:0000256" key="3">
    <source>
        <dbReference type="ARBA" id="ARBA00031985"/>
    </source>
</evidence>
<evidence type="ECO:0000256" key="1">
    <source>
        <dbReference type="ARBA" id="ARBA00023235"/>
    </source>
</evidence>
<dbReference type="CDD" id="cd03363">
    <property type="entry name" value="TOPRIM_TopoIA_TopoI"/>
    <property type="match status" value="1"/>
</dbReference>
<dbReference type="PRINTS" id="PR00417">
    <property type="entry name" value="PRTPISMRASEI"/>
</dbReference>
<evidence type="ECO:0000259" key="6">
    <source>
        <dbReference type="PROSITE" id="PS50880"/>
    </source>
</evidence>
<dbReference type="InterPro" id="IPR006171">
    <property type="entry name" value="TOPRIM_dom"/>
</dbReference>
<dbReference type="InterPro" id="IPR013825">
    <property type="entry name" value="Topo_IA_cen_sub2"/>
</dbReference>
<dbReference type="Gene3D" id="1.10.290.10">
    <property type="entry name" value="Topoisomerase I, domain 4"/>
    <property type="match status" value="1"/>
</dbReference>
<dbReference type="PROSITE" id="PS00396">
    <property type="entry name" value="TOPO_IA_1"/>
    <property type="match status" value="1"/>
</dbReference>
<evidence type="ECO:0000313" key="8">
    <source>
        <dbReference type="EMBL" id="PJB99369.1"/>
    </source>
</evidence>
<dbReference type="InterPro" id="IPR034149">
    <property type="entry name" value="TOPRIM_TopoI"/>
</dbReference>
<dbReference type="PROSITE" id="PS52039">
    <property type="entry name" value="TOPO_IA_2"/>
    <property type="match status" value="1"/>
</dbReference>
<dbReference type="Pfam" id="PF01751">
    <property type="entry name" value="Toprim"/>
    <property type="match status" value="1"/>
</dbReference>
<feature type="non-terminal residue" evidence="8">
    <location>
        <position position="331"/>
    </location>
</feature>
<dbReference type="Pfam" id="PF01131">
    <property type="entry name" value="Topoisom_bac"/>
    <property type="match status" value="1"/>
</dbReference>
<dbReference type="InterPro" id="IPR013824">
    <property type="entry name" value="Topo_IA_cen_sub1"/>
</dbReference>